<dbReference type="GO" id="GO:0016020">
    <property type="term" value="C:membrane"/>
    <property type="evidence" value="ECO:0007669"/>
    <property type="project" value="TreeGrafter"/>
</dbReference>
<reference evidence="9 10" key="1">
    <citation type="submission" date="2006-02" db="EMBL/GenBank/DDBJ databases">
        <authorList>
            <person name="Pinhassi J."/>
            <person name="Pedros-Alio C."/>
            <person name="Ferriera S."/>
            <person name="Johnson J."/>
            <person name="Kravitz S."/>
            <person name="Halpern A."/>
            <person name="Remington K."/>
            <person name="Beeson K."/>
            <person name="Tran B."/>
            <person name="Rogers Y.-H."/>
            <person name="Friedman R."/>
            <person name="Venter J.C."/>
        </authorList>
    </citation>
    <scope>NUCLEOTIDE SEQUENCE [LARGE SCALE GENOMIC DNA]</scope>
    <source>
        <strain evidence="9 10">MED297</strain>
    </source>
</reference>
<dbReference type="Proteomes" id="UP000005953">
    <property type="component" value="Unassembled WGS sequence"/>
</dbReference>
<dbReference type="InterPro" id="IPR001915">
    <property type="entry name" value="Peptidase_M48"/>
</dbReference>
<protein>
    <submittedName>
        <fullName evidence="9">Peptidase M48, Ste24p:Tetratricopeptide TPR_4</fullName>
    </submittedName>
</protein>
<feature type="signal peptide" evidence="7">
    <location>
        <begin position="1"/>
        <end position="21"/>
    </location>
</feature>
<dbReference type="EMBL" id="AAOE01000023">
    <property type="protein sequence ID" value="EAR08243.1"/>
    <property type="molecule type" value="Genomic_DNA"/>
</dbReference>
<comment type="similarity">
    <text evidence="6">Belongs to the peptidase M48 family.</text>
</comment>
<dbReference type="PANTHER" id="PTHR22726">
    <property type="entry name" value="METALLOENDOPEPTIDASE OMA1"/>
    <property type="match status" value="1"/>
</dbReference>
<keyword evidence="1 6" id="KW-0645">Protease</keyword>
<evidence type="ECO:0000256" key="1">
    <source>
        <dbReference type="ARBA" id="ARBA00022670"/>
    </source>
</evidence>
<evidence type="ECO:0000256" key="5">
    <source>
        <dbReference type="ARBA" id="ARBA00023049"/>
    </source>
</evidence>
<dbReference type="PANTHER" id="PTHR22726:SF1">
    <property type="entry name" value="METALLOENDOPEPTIDASE OMA1, MITOCHONDRIAL"/>
    <property type="match status" value="1"/>
</dbReference>
<dbReference type="RefSeq" id="WP_008042707.1">
    <property type="nucleotide sequence ID" value="NZ_CH724149.1"/>
</dbReference>
<evidence type="ECO:0000256" key="2">
    <source>
        <dbReference type="ARBA" id="ARBA00022723"/>
    </source>
</evidence>
<dbReference type="Pfam" id="PF01435">
    <property type="entry name" value="Peptidase_M48"/>
    <property type="match status" value="1"/>
</dbReference>
<accession>A4BHX1</accession>
<dbReference type="GO" id="GO:0046872">
    <property type="term" value="F:metal ion binding"/>
    <property type="evidence" value="ECO:0007669"/>
    <property type="project" value="UniProtKB-KW"/>
</dbReference>
<keyword evidence="10" id="KW-1185">Reference proteome</keyword>
<comment type="cofactor">
    <cofactor evidence="6">
        <name>Zn(2+)</name>
        <dbReference type="ChEBI" id="CHEBI:29105"/>
    </cofactor>
    <text evidence="6">Binds 1 zinc ion per subunit.</text>
</comment>
<feature type="domain" description="Peptidase M48" evidence="8">
    <location>
        <begin position="81"/>
        <end position="244"/>
    </location>
</feature>
<evidence type="ECO:0000256" key="6">
    <source>
        <dbReference type="RuleBase" id="RU003983"/>
    </source>
</evidence>
<dbReference type="GO" id="GO:0004222">
    <property type="term" value="F:metalloendopeptidase activity"/>
    <property type="evidence" value="ECO:0007669"/>
    <property type="project" value="InterPro"/>
</dbReference>
<dbReference type="HOGENOM" id="CLU_640717_0_0_6"/>
<keyword evidence="5 6" id="KW-0482">Metalloprotease</keyword>
<keyword evidence="3 6" id="KW-0378">Hydrolase</keyword>
<evidence type="ECO:0000256" key="3">
    <source>
        <dbReference type="ARBA" id="ARBA00022801"/>
    </source>
</evidence>
<keyword evidence="2" id="KW-0479">Metal-binding</keyword>
<evidence type="ECO:0000313" key="10">
    <source>
        <dbReference type="Proteomes" id="UP000005953"/>
    </source>
</evidence>
<evidence type="ECO:0000256" key="4">
    <source>
        <dbReference type="ARBA" id="ARBA00022833"/>
    </source>
</evidence>
<organism evidence="9 10">
    <name type="scientific">Reinekea blandensis MED297</name>
    <dbReference type="NCBI Taxonomy" id="314283"/>
    <lineage>
        <taxon>Bacteria</taxon>
        <taxon>Pseudomonadati</taxon>
        <taxon>Pseudomonadota</taxon>
        <taxon>Gammaproteobacteria</taxon>
        <taxon>Oceanospirillales</taxon>
        <taxon>Saccharospirillaceae</taxon>
        <taxon>Reinekea</taxon>
    </lineage>
</organism>
<dbReference type="Gene3D" id="3.30.2010.10">
    <property type="entry name" value="Metalloproteases ('zincins'), catalytic domain"/>
    <property type="match status" value="1"/>
</dbReference>
<name>A4BHX1_9GAMM</name>
<dbReference type="CDD" id="cd07324">
    <property type="entry name" value="M48C_Oma1-like"/>
    <property type="match status" value="1"/>
</dbReference>
<keyword evidence="4 6" id="KW-0862">Zinc</keyword>
<dbReference type="OrthoDB" id="9810445at2"/>
<gene>
    <name evidence="9" type="ORF">MED297_13872</name>
</gene>
<proteinExistence type="inferred from homology"/>
<evidence type="ECO:0000256" key="7">
    <source>
        <dbReference type="SAM" id="SignalP"/>
    </source>
</evidence>
<dbReference type="STRING" id="314283.MED297_13872"/>
<dbReference type="AlphaFoldDB" id="A4BHX1"/>
<comment type="caution">
    <text evidence="9">The sequence shown here is derived from an EMBL/GenBank/DDBJ whole genome shotgun (WGS) entry which is preliminary data.</text>
</comment>
<sequence>MKFLIHTLLTTLLLIPTTTLADFGDQSFGWSSTESADFRDYAVRALNRQGQLINDHHLAYWLEQAYLDLNLSSQDPIGPTIILPIRDRRINAFAMPGNLIGINSGLFLSAEDQAELASVIAHEMAHIGLDHFSRIQQDNKQQLLTIAGGVLLTILLAGENPEAANATLLSSLAISRQDQLSFSRAMETEADQLAQEILINADLDPEAGRRFFRRLDELSASGGQLEFLRSHPLGRNRASNLSGRSYQPAPSAIALNAEFELLGLSLQKNLSPRETQERQKSILSRLESTMVNTRPSLRLIQARLTDSAETYRDELTRMIQLYPDFFPAYVDLLAVADSDRCETLAEALKIKDRQLMTLDALDVLTQSAQECAHPQWSQLHAQMLWQSGREEAALQFLKDETKTTKDTAQSARLSNQLKLYSRRYARFN</sequence>
<evidence type="ECO:0000259" key="8">
    <source>
        <dbReference type="Pfam" id="PF01435"/>
    </source>
</evidence>
<dbReference type="InterPro" id="IPR051156">
    <property type="entry name" value="Mito/Outer_Membr_Metalloprot"/>
</dbReference>
<dbReference type="GO" id="GO:0051603">
    <property type="term" value="P:proteolysis involved in protein catabolic process"/>
    <property type="evidence" value="ECO:0007669"/>
    <property type="project" value="TreeGrafter"/>
</dbReference>
<evidence type="ECO:0000313" key="9">
    <source>
        <dbReference type="EMBL" id="EAR08243.1"/>
    </source>
</evidence>
<feature type="chain" id="PRO_5002666552" evidence="7">
    <location>
        <begin position="22"/>
        <end position="428"/>
    </location>
</feature>
<keyword evidence="7" id="KW-0732">Signal</keyword>